<evidence type="ECO:0000256" key="2">
    <source>
        <dbReference type="ARBA" id="ARBA00011881"/>
    </source>
</evidence>
<dbReference type="Pfam" id="PF08240">
    <property type="entry name" value="ADH_N"/>
    <property type="match status" value="1"/>
</dbReference>
<dbReference type="RefSeq" id="WP_066752541.1">
    <property type="nucleotide sequence ID" value="NZ_LXEN01000149.1"/>
</dbReference>
<proteinExistence type="predicted"/>
<dbReference type="SMART" id="SM00829">
    <property type="entry name" value="PKS_ER"/>
    <property type="match status" value="1"/>
</dbReference>
<comment type="subunit">
    <text evidence="2">Homotetramer.</text>
</comment>
<dbReference type="AlphaFoldDB" id="A0A198FCF8"/>
<dbReference type="GO" id="GO:0016491">
    <property type="term" value="F:oxidoreductase activity"/>
    <property type="evidence" value="ECO:0007669"/>
    <property type="project" value="UniProtKB-KW"/>
</dbReference>
<name>A0A198FCF8_9GAMM</name>
<accession>A0A198FCF8</accession>
<reference evidence="8 9" key="1">
    <citation type="submission" date="2016-04" db="EMBL/GenBank/DDBJ databases">
        <title>ATOL: Assembling a taxonomically balanced genome-scale reconstruction of the evolutionary history of the Enterobacteriaceae.</title>
        <authorList>
            <person name="Plunkett G.III."/>
            <person name="Neeno-Eckwall E.C."/>
            <person name="Glasner J.D."/>
            <person name="Perna N.T."/>
        </authorList>
    </citation>
    <scope>NUCLEOTIDE SEQUENCE [LARGE SCALE GENOMIC DNA]</scope>
    <source>
        <strain evidence="8 9">ATCC 19692</strain>
    </source>
</reference>
<evidence type="ECO:0000256" key="5">
    <source>
        <dbReference type="ARBA" id="ARBA00022884"/>
    </source>
</evidence>
<dbReference type="EMBL" id="LXEN01000149">
    <property type="protein sequence ID" value="OAT22583.1"/>
    <property type="molecule type" value="Genomic_DNA"/>
</dbReference>
<dbReference type="Proteomes" id="UP000094023">
    <property type="component" value="Unassembled WGS sequence"/>
</dbReference>
<keyword evidence="5" id="KW-0694">RNA-binding</keyword>
<dbReference type="PANTHER" id="PTHR44154">
    <property type="entry name" value="QUINONE OXIDOREDUCTASE"/>
    <property type="match status" value="1"/>
</dbReference>
<dbReference type="STRING" id="1354337.M983_2896"/>
<dbReference type="InterPro" id="IPR036291">
    <property type="entry name" value="NAD(P)-bd_dom_sf"/>
</dbReference>
<dbReference type="EC" id="2.3.1.-" evidence="8"/>
<evidence type="ECO:0000313" key="9">
    <source>
        <dbReference type="Proteomes" id="UP000094023"/>
    </source>
</evidence>
<keyword evidence="8" id="KW-0808">Transferase</keyword>
<dbReference type="Gene3D" id="3.90.180.10">
    <property type="entry name" value="Medium-chain alcohol dehydrogenases, catalytic domain"/>
    <property type="match status" value="1"/>
</dbReference>
<protein>
    <submittedName>
        <fullName evidence="8">Zinc-containing alcohol dehydrogenase/quinone oxidoreductase</fullName>
        <ecNumber evidence="8">1.-.-.-</ecNumber>
        <ecNumber evidence="8">1.1.1.-</ecNumber>
        <ecNumber evidence="8">2.3.1.-</ecNumber>
    </submittedName>
</protein>
<dbReference type="PANTHER" id="PTHR44154:SF1">
    <property type="entry name" value="QUINONE OXIDOREDUCTASE"/>
    <property type="match status" value="1"/>
</dbReference>
<gene>
    <name evidence="8" type="ORF">M983_2896</name>
</gene>
<dbReference type="CDD" id="cd08272">
    <property type="entry name" value="MDR6"/>
    <property type="match status" value="1"/>
</dbReference>
<dbReference type="InterPro" id="IPR011032">
    <property type="entry name" value="GroES-like_sf"/>
</dbReference>
<feature type="domain" description="Enoyl reductase (ER)" evidence="7">
    <location>
        <begin position="9"/>
        <end position="329"/>
    </location>
</feature>
<evidence type="ECO:0000259" key="7">
    <source>
        <dbReference type="SMART" id="SM00829"/>
    </source>
</evidence>
<keyword evidence="8" id="KW-0012">Acyltransferase</keyword>
<dbReference type="GO" id="GO:0016746">
    <property type="term" value="F:acyltransferase activity"/>
    <property type="evidence" value="ECO:0007669"/>
    <property type="project" value="UniProtKB-KW"/>
</dbReference>
<dbReference type="EC" id="1.1.1.-" evidence="8"/>
<evidence type="ECO:0000256" key="6">
    <source>
        <dbReference type="ARBA" id="ARBA00022990"/>
    </source>
</evidence>
<keyword evidence="3" id="KW-0963">Cytoplasm</keyword>
<sequence>MLESKMTALLLESYEVQTFRKTEIQRPVIGPGQVLVRIKASGVNPIDTKIRTAVAPYAMPELPAILGTDMAGIVISTGEGVTAFKSGDEVYGLTGGVRGLQGSLAQFAAVDEKLIAIKPTNLTMREAAALPLVFLTAWEGLVDHADVREGDRVLVNGGAGGVGHMVIQLARAFGANVYATASGEKCDLVRQLGATPINYREQTVEQYVEEHTDGKGFDIIYDTVGGDALSSVLGAVRHYGHITSCGAFGEYDITTSSLRSATLSAVFVLLRMLSGEKRAHHGEVLTMLTRFIEDGKIKPVVDARHFTLDTALEAHKTVEDTSAAIKIVIDVD</sequence>
<dbReference type="InterPro" id="IPR020843">
    <property type="entry name" value="ER"/>
</dbReference>
<comment type="subcellular location">
    <subcellularLocation>
        <location evidence="1">Cytoplasm</location>
    </subcellularLocation>
</comment>
<keyword evidence="8" id="KW-0560">Oxidoreductase</keyword>
<dbReference type="InterPro" id="IPR013154">
    <property type="entry name" value="ADH-like_N"/>
</dbReference>
<evidence type="ECO:0000256" key="1">
    <source>
        <dbReference type="ARBA" id="ARBA00004496"/>
    </source>
</evidence>
<dbReference type="PATRIC" id="fig|1354337.4.peg.2983"/>
<comment type="caution">
    <text evidence="8">The sequence shown here is derived from an EMBL/GenBank/DDBJ whole genome shotgun (WGS) entry which is preliminary data.</text>
</comment>
<dbReference type="SUPFAM" id="SSF50129">
    <property type="entry name" value="GroES-like"/>
    <property type="match status" value="1"/>
</dbReference>
<evidence type="ECO:0000256" key="4">
    <source>
        <dbReference type="ARBA" id="ARBA00022857"/>
    </source>
</evidence>
<dbReference type="GO" id="GO:0008270">
    <property type="term" value="F:zinc ion binding"/>
    <property type="evidence" value="ECO:0007669"/>
    <property type="project" value="InterPro"/>
</dbReference>
<evidence type="ECO:0000313" key="8">
    <source>
        <dbReference type="EMBL" id="OAT22583.1"/>
    </source>
</evidence>
<organism evidence="8 9">
    <name type="scientific">Proteus myxofaciens ATCC 19692</name>
    <dbReference type="NCBI Taxonomy" id="1354337"/>
    <lineage>
        <taxon>Bacteria</taxon>
        <taxon>Pseudomonadati</taxon>
        <taxon>Pseudomonadota</taxon>
        <taxon>Gammaproteobacteria</taxon>
        <taxon>Enterobacterales</taxon>
        <taxon>Morganellaceae</taxon>
        <taxon>Proteus</taxon>
    </lineage>
</organism>
<dbReference type="EC" id="1.-.-.-" evidence="8"/>
<dbReference type="InterPro" id="IPR013149">
    <property type="entry name" value="ADH-like_C"/>
</dbReference>
<dbReference type="GO" id="GO:0003723">
    <property type="term" value="F:RNA binding"/>
    <property type="evidence" value="ECO:0007669"/>
    <property type="project" value="UniProtKB-KW"/>
</dbReference>
<dbReference type="SUPFAM" id="SSF51735">
    <property type="entry name" value="NAD(P)-binding Rossmann-fold domains"/>
    <property type="match status" value="1"/>
</dbReference>
<dbReference type="InterPro" id="IPR051603">
    <property type="entry name" value="Zinc-ADH_QOR/CCCR"/>
</dbReference>
<dbReference type="Gene3D" id="3.40.50.720">
    <property type="entry name" value="NAD(P)-binding Rossmann-like Domain"/>
    <property type="match status" value="1"/>
</dbReference>
<dbReference type="GO" id="GO:0005737">
    <property type="term" value="C:cytoplasm"/>
    <property type="evidence" value="ECO:0007669"/>
    <property type="project" value="UniProtKB-SubCell"/>
</dbReference>
<keyword evidence="4" id="KW-0521">NADP</keyword>
<dbReference type="PROSITE" id="PS01162">
    <property type="entry name" value="QOR_ZETA_CRYSTAL"/>
    <property type="match status" value="1"/>
</dbReference>
<evidence type="ECO:0000256" key="3">
    <source>
        <dbReference type="ARBA" id="ARBA00022490"/>
    </source>
</evidence>
<keyword evidence="6" id="KW-0007">Acetylation</keyword>
<keyword evidence="9" id="KW-1185">Reference proteome</keyword>
<dbReference type="Pfam" id="PF00107">
    <property type="entry name" value="ADH_zinc_N"/>
    <property type="match status" value="1"/>
</dbReference>
<dbReference type="InterPro" id="IPR002364">
    <property type="entry name" value="Quin_OxRdtase/zeta-crystal_CS"/>
</dbReference>